<dbReference type="InterPro" id="IPR001645">
    <property type="entry name" value="Folylpolyglutamate_synth"/>
</dbReference>
<dbReference type="Pfam" id="PF02875">
    <property type="entry name" value="Mur_ligase_C"/>
    <property type="match status" value="1"/>
</dbReference>
<keyword evidence="11 21" id="KW-0067">ATP-binding</keyword>
<comment type="catalytic activity">
    <reaction evidence="18">
        <text>10-formyltetrahydrofolyl-(gamma-L-Glu)(n) + L-glutamate + ATP = 10-formyltetrahydrofolyl-(gamma-L-Glu)(n+1) + ADP + phosphate + H(+)</text>
        <dbReference type="Rhea" id="RHEA:51904"/>
        <dbReference type="Rhea" id="RHEA-COMP:13088"/>
        <dbReference type="Rhea" id="RHEA-COMP:14300"/>
        <dbReference type="ChEBI" id="CHEBI:15378"/>
        <dbReference type="ChEBI" id="CHEBI:29985"/>
        <dbReference type="ChEBI" id="CHEBI:30616"/>
        <dbReference type="ChEBI" id="CHEBI:43474"/>
        <dbReference type="ChEBI" id="CHEBI:134413"/>
        <dbReference type="ChEBI" id="CHEBI:456216"/>
        <dbReference type="EC" id="6.3.2.17"/>
    </reaction>
</comment>
<dbReference type="EC" id="6.3.2.12" evidence="5"/>
<dbReference type="Gene3D" id="3.40.1190.10">
    <property type="entry name" value="Mur-like, catalytic domain"/>
    <property type="match status" value="1"/>
</dbReference>
<evidence type="ECO:0000256" key="8">
    <source>
        <dbReference type="ARBA" id="ARBA00022598"/>
    </source>
</evidence>
<dbReference type="GO" id="GO:0046654">
    <property type="term" value="P:tetrahydrofolate biosynthetic process"/>
    <property type="evidence" value="ECO:0007669"/>
    <property type="project" value="UniProtKB-UniPathway"/>
</dbReference>
<dbReference type="SUPFAM" id="SSF53623">
    <property type="entry name" value="MurD-like peptide ligases, catalytic domain"/>
    <property type="match status" value="1"/>
</dbReference>
<comment type="catalytic activity">
    <reaction evidence="19">
        <text>(6R)-5,10-methylenetetrahydrofolyl-(gamma-L-Glu)(n) + L-glutamate + ATP = (6R)-5,10-methylenetetrahydrofolyl-(gamma-L-Glu)(n+1) + ADP + phosphate + H(+)</text>
        <dbReference type="Rhea" id="RHEA:51912"/>
        <dbReference type="Rhea" id="RHEA-COMP:13257"/>
        <dbReference type="Rhea" id="RHEA-COMP:13258"/>
        <dbReference type="ChEBI" id="CHEBI:15378"/>
        <dbReference type="ChEBI" id="CHEBI:29985"/>
        <dbReference type="ChEBI" id="CHEBI:30616"/>
        <dbReference type="ChEBI" id="CHEBI:43474"/>
        <dbReference type="ChEBI" id="CHEBI:136572"/>
        <dbReference type="ChEBI" id="CHEBI:456216"/>
        <dbReference type="EC" id="6.3.2.17"/>
    </reaction>
</comment>
<evidence type="ECO:0000256" key="12">
    <source>
        <dbReference type="ARBA" id="ARBA00022842"/>
    </source>
</evidence>
<evidence type="ECO:0000256" key="2">
    <source>
        <dbReference type="ARBA" id="ARBA00004799"/>
    </source>
</evidence>
<dbReference type="InterPro" id="IPR004101">
    <property type="entry name" value="Mur_ligase_C"/>
</dbReference>
<evidence type="ECO:0000256" key="21">
    <source>
        <dbReference type="PIRNR" id="PIRNR001563"/>
    </source>
</evidence>
<accession>B1FP43</accession>
<evidence type="ECO:0000256" key="5">
    <source>
        <dbReference type="ARBA" id="ARBA00013023"/>
    </source>
</evidence>
<dbReference type="PATRIC" id="fig|396596.7.peg.1457"/>
<dbReference type="UniPathway" id="UPA00077">
    <property type="reaction ID" value="UER00157"/>
</dbReference>
<dbReference type="EMBL" id="ABLC01000254">
    <property type="protein sequence ID" value="EDT00681.1"/>
    <property type="molecule type" value="Genomic_DNA"/>
</dbReference>
<keyword evidence="13" id="KW-0289">Folate biosynthesis</keyword>
<dbReference type="AlphaFoldDB" id="B1FP43"/>
<comment type="catalytic activity">
    <reaction evidence="20">
        <text>7,8-dihydropteroate + L-glutamate + ATP = 7,8-dihydrofolate + ADP + phosphate + H(+)</text>
        <dbReference type="Rhea" id="RHEA:23584"/>
        <dbReference type="ChEBI" id="CHEBI:15378"/>
        <dbReference type="ChEBI" id="CHEBI:17839"/>
        <dbReference type="ChEBI" id="CHEBI:29985"/>
        <dbReference type="ChEBI" id="CHEBI:30616"/>
        <dbReference type="ChEBI" id="CHEBI:43474"/>
        <dbReference type="ChEBI" id="CHEBI:57451"/>
        <dbReference type="ChEBI" id="CHEBI:456216"/>
        <dbReference type="EC" id="6.3.2.12"/>
    </reaction>
</comment>
<organism evidence="24 25">
    <name type="scientific">Burkholderia ambifaria IOP40-10</name>
    <dbReference type="NCBI Taxonomy" id="396596"/>
    <lineage>
        <taxon>Bacteria</taxon>
        <taxon>Pseudomonadati</taxon>
        <taxon>Pseudomonadota</taxon>
        <taxon>Betaproteobacteria</taxon>
        <taxon>Burkholderiales</taxon>
        <taxon>Burkholderiaceae</taxon>
        <taxon>Burkholderia</taxon>
        <taxon>Burkholderia cepacia complex</taxon>
    </lineage>
</organism>
<dbReference type="SUPFAM" id="SSF53244">
    <property type="entry name" value="MurD-like peptide ligases, peptide-binding domain"/>
    <property type="match status" value="1"/>
</dbReference>
<evidence type="ECO:0000256" key="7">
    <source>
        <dbReference type="ARBA" id="ARBA00019357"/>
    </source>
</evidence>
<dbReference type="PANTHER" id="PTHR11136:SF0">
    <property type="entry name" value="DIHYDROFOLATE SYNTHETASE-RELATED"/>
    <property type="match status" value="1"/>
</dbReference>
<evidence type="ECO:0000256" key="19">
    <source>
        <dbReference type="ARBA" id="ARBA00049035"/>
    </source>
</evidence>
<dbReference type="Pfam" id="PF08245">
    <property type="entry name" value="Mur_ligase_M"/>
    <property type="match status" value="1"/>
</dbReference>
<comment type="caution">
    <text evidence="24">The sequence shown here is derived from an EMBL/GenBank/DDBJ whole genome shotgun (WGS) entry which is preliminary data.</text>
</comment>
<dbReference type="GO" id="GO:0005737">
    <property type="term" value="C:cytoplasm"/>
    <property type="evidence" value="ECO:0007669"/>
    <property type="project" value="TreeGrafter"/>
</dbReference>
<comment type="pathway">
    <text evidence="3">Cofactor biosynthesis; tetrahydrofolylpolyglutamate biosynthesis.</text>
</comment>
<protein>
    <recommendedName>
        <fullName evidence="7">Dihydrofolate synthase/folylpolyglutamate synthase</fullName>
        <ecNumber evidence="5">6.3.2.12</ecNumber>
        <ecNumber evidence="6">6.3.2.17</ecNumber>
    </recommendedName>
    <alternativeName>
        <fullName evidence="16">Folylpoly-gamma-glutamate synthetase-dihydrofolate synthetase</fullName>
    </alternativeName>
    <alternativeName>
        <fullName evidence="14">Folylpolyglutamate synthetase</fullName>
    </alternativeName>
    <alternativeName>
        <fullName evidence="15">Tetrahydrofolylpolyglutamate synthase</fullName>
    </alternativeName>
</protein>
<dbReference type="GO" id="GO:0005524">
    <property type="term" value="F:ATP binding"/>
    <property type="evidence" value="ECO:0007669"/>
    <property type="project" value="UniProtKB-KW"/>
</dbReference>
<dbReference type="Proteomes" id="UP000005463">
    <property type="component" value="Unassembled WGS sequence"/>
</dbReference>
<dbReference type="InterPro" id="IPR013221">
    <property type="entry name" value="Mur_ligase_cen"/>
</dbReference>
<evidence type="ECO:0000256" key="10">
    <source>
        <dbReference type="ARBA" id="ARBA00022741"/>
    </source>
</evidence>
<evidence type="ECO:0000256" key="6">
    <source>
        <dbReference type="ARBA" id="ARBA00013025"/>
    </source>
</evidence>
<evidence type="ECO:0000256" key="3">
    <source>
        <dbReference type="ARBA" id="ARBA00005150"/>
    </source>
</evidence>
<comment type="catalytic activity">
    <reaction evidence="17">
        <text>(6S)-5,6,7,8-tetrahydrofolyl-(gamma-L-Glu)(n) + L-glutamate + ATP = (6S)-5,6,7,8-tetrahydrofolyl-(gamma-L-Glu)(n+1) + ADP + phosphate + H(+)</text>
        <dbReference type="Rhea" id="RHEA:10580"/>
        <dbReference type="Rhea" id="RHEA-COMP:14738"/>
        <dbReference type="Rhea" id="RHEA-COMP:14740"/>
        <dbReference type="ChEBI" id="CHEBI:15378"/>
        <dbReference type="ChEBI" id="CHEBI:29985"/>
        <dbReference type="ChEBI" id="CHEBI:30616"/>
        <dbReference type="ChEBI" id="CHEBI:43474"/>
        <dbReference type="ChEBI" id="CHEBI:141005"/>
        <dbReference type="ChEBI" id="CHEBI:456216"/>
        <dbReference type="EC" id="6.3.2.17"/>
    </reaction>
</comment>
<dbReference type="GO" id="GO:0046872">
    <property type="term" value="F:metal ion binding"/>
    <property type="evidence" value="ECO:0007669"/>
    <property type="project" value="UniProtKB-KW"/>
</dbReference>
<dbReference type="NCBIfam" id="TIGR01499">
    <property type="entry name" value="folC"/>
    <property type="match status" value="1"/>
</dbReference>
<evidence type="ECO:0000256" key="17">
    <source>
        <dbReference type="ARBA" id="ARBA00047493"/>
    </source>
</evidence>
<evidence type="ECO:0000259" key="23">
    <source>
        <dbReference type="Pfam" id="PF08245"/>
    </source>
</evidence>
<evidence type="ECO:0000256" key="4">
    <source>
        <dbReference type="ARBA" id="ARBA00008276"/>
    </source>
</evidence>
<dbReference type="PANTHER" id="PTHR11136">
    <property type="entry name" value="FOLYLPOLYGLUTAMATE SYNTHASE-RELATED"/>
    <property type="match status" value="1"/>
</dbReference>
<evidence type="ECO:0000313" key="24">
    <source>
        <dbReference type="EMBL" id="EDT00681.1"/>
    </source>
</evidence>
<proteinExistence type="inferred from homology"/>
<keyword evidence="10 21" id="KW-0547">Nucleotide-binding</keyword>
<evidence type="ECO:0000259" key="22">
    <source>
        <dbReference type="Pfam" id="PF02875"/>
    </source>
</evidence>
<reference evidence="24 25" key="1">
    <citation type="submission" date="2008-03" db="EMBL/GenBank/DDBJ databases">
        <title>Sequencing of the draft genome and assembly of Burkholderia ambifaria IOP40-10.</title>
        <authorList>
            <consortium name="US DOE Joint Genome Institute (JGI-PGF)"/>
            <person name="Copeland A."/>
            <person name="Lucas S."/>
            <person name="Lapidus A."/>
            <person name="Glavina del Rio T."/>
            <person name="Dalin E."/>
            <person name="Tice H."/>
            <person name="Bruce D."/>
            <person name="Goodwin L."/>
            <person name="Pitluck S."/>
            <person name="Larimer F."/>
            <person name="Land M.L."/>
            <person name="Hauser L."/>
            <person name="Tiedje J."/>
            <person name="Richardson P."/>
        </authorList>
    </citation>
    <scope>NUCLEOTIDE SEQUENCE [LARGE SCALE GENOMIC DNA]</scope>
    <source>
        <strain evidence="24 25">IOP40-10</strain>
    </source>
</reference>
<evidence type="ECO:0000256" key="18">
    <source>
        <dbReference type="ARBA" id="ARBA00047808"/>
    </source>
</evidence>
<dbReference type="Gene3D" id="3.90.190.20">
    <property type="entry name" value="Mur ligase, C-terminal domain"/>
    <property type="match status" value="1"/>
</dbReference>
<keyword evidence="8 21" id="KW-0436">Ligase</keyword>
<comment type="function">
    <text evidence="1">Functions in two distinct reactions of the de novo folate biosynthetic pathway. Catalyzes the addition of a glutamate residue to dihydropteroate (7,8-dihydropteroate or H2Pte) to form dihydrofolate (7,8-dihydrofolate monoglutamate or H2Pte-Glu). Also catalyzes successive additions of L-glutamate to tetrahydrofolate or 10-formyltetrahydrofolate or 5,10-methylenetetrahydrofolate, leading to folylpolyglutamate derivatives.</text>
</comment>
<dbReference type="PIRSF" id="PIRSF001563">
    <property type="entry name" value="Folylpolyglu_synth"/>
    <property type="match status" value="1"/>
</dbReference>
<dbReference type="GO" id="GO:0004326">
    <property type="term" value="F:tetrahydrofolylpolyglutamate synthase activity"/>
    <property type="evidence" value="ECO:0007669"/>
    <property type="project" value="UniProtKB-EC"/>
</dbReference>
<gene>
    <name evidence="24" type="ORF">BamIOP4010DRAFT_5804</name>
</gene>
<keyword evidence="9" id="KW-0479">Metal-binding</keyword>
<evidence type="ECO:0000313" key="25">
    <source>
        <dbReference type="Proteomes" id="UP000005463"/>
    </source>
</evidence>
<evidence type="ECO:0000256" key="13">
    <source>
        <dbReference type="ARBA" id="ARBA00022909"/>
    </source>
</evidence>
<dbReference type="GO" id="GO:0046656">
    <property type="term" value="P:folic acid biosynthetic process"/>
    <property type="evidence" value="ECO:0007669"/>
    <property type="project" value="UniProtKB-KW"/>
</dbReference>
<keyword evidence="12" id="KW-0460">Magnesium</keyword>
<evidence type="ECO:0000256" key="20">
    <source>
        <dbReference type="ARBA" id="ARBA00049161"/>
    </source>
</evidence>
<comment type="similarity">
    <text evidence="4 21">Belongs to the folylpolyglutamate synthase family.</text>
</comment>
<evidence type="ECO:0000256" key="9">
    <source>
        <dbReference type="ARBA" id="ARBA00022723"/>
    </source>
</evidence>
<name>B1FP43_9BURK</name>
<evidence type="ECO:0000256" key="1">
    <source>
        <dbReference type="ARBA" id="ARBA00002714"/>
    </source>
</evidence>
<dbReference type="EC" id="6.3.2.17" evidence="6"/>
<sequence>MTNRTLAEWLQYQTTLTVHAIELGLDRIGSVWCNMGAPAPGRIVVTVTGTNGKGSTVAMLDACLRAMGLRTGCYTSPYLHRYNEQIRIIGNCVDDEQLVAAFERIDACRAAIPLTGFEFATLAAFDLMARADLDVTLLEVGMGGRTDAVNIVDADVAVITTVDLDHLAWLGQDRNSIGREKGGIARRGRPAVVGEHEPPQGLLDELSERGAVPVRRDIQYRFDKPTAQGWRWHHADGTTLTLPLLPLEAPVQYDNAACVIATLHALRDALLRCRHERGEAVEAGTFAVQFSEAIAAGLQSVRIPGRLQRIKGEPDVVVDVGHNPQAALALADWLRTSAYRRVRAVYGALTDKDVEGVVRALGPLVAEWHLIDLSQETPRGMPMGELFTRVRAAVPRALVEVQPDVASAIVALRKSADAGDCILTFGSFFVAKAALSTVDAE</sequence>
<dbReference type="InterPro" id="IPR036565">
    <property type="entry name" value="Mur-like_cat_sf"/>
</dbReference>
<evidence type="ECO:0000256" key="11">
    <source>
        <dbReference type="ARBA" id="ARBA00022840"/>
    </source>
</evidence>
<evidence type="ECO:0000256" key="16">
    <source>
        <dbReference type="ARBA" id="ARBA00032510"/>
    </source>
</evidence>
<dbReference type="GO" id="GO:0008841">
    <property type="term" value="F:dihydrofolate synthase activity"/>
    <property type="evidence" value="ECO:0007669"/>
    <property type="project" value="UniProtKB-EC"/>
</dbReference>
<evidence type="ECO:0000256" key="14">
    <source>
        <dbReference type="ARBA" id="ARBA00030048"/>
    </source>
</evidence>
<dbReference type="InterPro" id="IPR036615">
    <property type="entry name" value="Mur_ligase_C_dom_sf"/>
</dbReference>
<feature type="domain" description="Mur ligase central" evidence="23">
    <location>
        <begin position="47"/>
        <end position="184"/>
    </location>
</feature>
<dbReference type="RefSeq" id="WP_006754964.1">
    <property type="nucleotide sequence ID" value="NZ_ABLC01000254.1"/>
</dbReference>
<feature type="domain" description="Mur ligase C-terminal" evidence="22">
    <location>
        <begin position="305"/>
        <end position="428"/>
    </location>
</feature>
<comment type="pathway">
    <text evidence="2">Cofactor biosynthesis; tetrahydrofolate biosynthesis; 7,8-dihydrofolate from 2-amino-4-hydroxy-6-hydroxymethyl-7,8-dihydropteridine diphosphate and 4-aminobenzoate: step 2/2.</text>
</comment>
<evidence type="ECO:0000256" key="15">
    <source>
        <dbReference type="ARBA" id="ARBA00030592"/>
    </source>
</evidence>